<evidence type="ECO:0000313" key="1">
    <source>
        <dbReference type="EMBL" id="KIL56279.1"/>
    </source>
</evidence>
<organism evidence="1 2">
    <name type="scientific">Amanita muscaria (strain Koide BX008)</name>
    <dbReference type="NCBI Taxonomy" id="946122"/>
    <lineage>
        <taxon>Eukaryota</taxon>
        <taxon>Fungi</taxon>
        <taxon>Dikarya</taxon>
        <taxon>Basidiomycota</taxon>
        <taxon>Agaricomycotina</taxon>
        <taxon>Agaricomycetes</taxon>
        <taxon>Agaricomycetidae</taxon>
        <taxon>Agaricales</taxon>
        <taxon>Pluteineae</taxon>
        <taxon>Amanitaceae</taxon>
        <taxon>Amanita</taxon>
    </lineage>
</organism>
<dbReference type="Gene3D" id="3.60.130.30">
    <property type="match status" value="1"/>
</dbReference>
<dbReference type="HOGENOM" id="CLU_915187_0_0_1"/>
<dbReference type="AlphaFoldDB" id="A0A0C2SQI1"/>
<evidence type="ECO:0000313" key="2">
    <source>
        <dbReference type="Proteomes" id="UP000054549"/>
    </source>
</evidence>
<gene>
    <name evidence="1" type="ORF">M378DRAFT_17219</name>
</gene>
<dbReference type="EMBL" id="KN818433">
    <property type="protein sequence ID" value="KIL56279.1"/>
    <property type="molecule type" value="Genomic_DNA"/>
</dbReference>
<dbReference type="OrthoDB" id="2948070at2759"/>
<sequence>MTQGDVDRFVQQRVAPALQENIVTFPIDFRLAAQKKKQLNTSSLVETTWEDNTARKAVSADGYGMVAYILHAIGLKGTSWLTSSLLAYAEVNPPHIGKSATSQSKVGLYADRPGEVRGEIRLVRTWFALGQEHKGEAVPSRDILSSGKMLAKSCELFKSLDLVSYRVNSLLKFVDPQFHANLTLLREAMERKHAVSKCMNAVDPLLYEGREILYNRISGLHFDTQDPKLAYAALLTAGQFQGGYVSIPLLKLRIRLEPGDMIFIRGRVLEHSIEEWEGGQRISVPHFTHTSMWRSCGLGHLVDF</sequence>
<reference evidence="1 2" key="1">
    <citation type="submission" date="2014-04" db="EMBL/GenBank/DDBJ databases">
        <title>Evolutionary Origins and Diversification of the Mycorrhizal Mutualists.</title>
        <authorList>
            <consortium name="DOE Joint Genome Institute"/>
            <consortium name="Mycorrhizal Genomics Consortium"/>
            <person name="Kohler A."/>
            <person name="Kuo A."/>
            <person name="Nagy L.G."/>
            <person name="Floudas D."/>
            <person name="Copeland A."/>
            <person name="Barry K.W."/>
            <person name="Cichocki N."/>
            <person name="Veneault-Fourrey C."/>
            <person name="LaButti K."/>
            <person name="Lindquist E.A."/>
            <person name="Lipzen A."/>
            <person name="Lundell T."/>
            <person name="Morin E."/>
            <person name="Murat C."/>
            <person name="Riley R."/>
            <person name="Ohm R."/>
            <person name="Sun H."/>
            <person name="Tunlid A."/>
            <person name="Henrissat B."/>
            <person name="Grigoriev I.V."/>
            <person name="Hibbett D.S."/>
            <person name="Martin F."/>
        </authorList>
    </citation>
    <scope>NUCLEOTIDE SEQUENCE [LARGE SCALE GENOMIC DNA]</scope>
    <source>
        <strain evidence="1 2">Koide BX008</strain>
    </source>
</reference>
<name>A0A0C2SQI1_AMAMK</name>
<proteinExistence type="predicted"/>
<dbReference type="InParanoid" id="A0A0C2SQI1"/>
<dbReference type="Proteomes" id="UP000054549">
    <property type="component" value="Unassembled WGS sequence"/>
</dbReference>
<protein>
    <submittedName>
        <fullName evidence="1">Uncharacterized protein</fullName>
    </submittedName>
</protein>
<keyword evidence="2" id="KW-1185">Reference proteome</keyword>
<accession>A0A0C2SQI1</accession>